<evidence type="ECO:0000256" key="1">
    <source>
        <dbReference type="ARBA" id="ARBA00023172"/>
    </source>
</evidence>
<evidence type="ECO:0000256" key="2">
    <source>
        <dbReference type="SAM" id="MobiDB-lite"/>
    </source>
</evidence>
<accession>A0ABX1CLE6</accession>
<dbReference type="InterPro" id="IPR013762">
    <property type="entry name" value="Integrase-like_cat_sf"/>
</dbReference>
<evidence type="ECO:0000313" key="3">
    <source>
        <dbReference type="EMBL" id="NJR78763.1"/>
    </source>
</evidence>
<sequence length="668" mass="75402">MCRIPNTVRIAGRYVYRRRIHFQNIISKTVTLALQTADPSVARRRAALLSARFVLVKMNVEAMLSEQRAFLTGDEIEALFRRELEQELARNLGDAFSNQSHSRFMDENARPLAEAYRIARRPDRPHALTDTDRADLAARGIDRCDMTAIEEYLADFCHVAGLRDDDVGERLAAIGVPASRTLLEIARSHILRARAEAWRRTERVFDPAVIDAANPLQALMALGDAPPIQSTEPKADPDGPFIVFDQRRFSDGIDDIIAELRQEKTWKGDCAQQRRIMGTFAWITGDKPRGAYTHLDVDAFKRGLMRLPKDYQFGAMAVPFAKVVATLPPVTPDKQRHAKTVNRDLSTMSRVSRHLAQTVWKPKQPNTLVLDFAAATLTVKDTGDDPRPPWRKEHLALLFGSPLYTGNDGPLHRLTAAGRHLTVSHDAAYWVPLLCYYHHSCREETCGLRADEVVIDHDVPHFVIQDNDVRGRDGELAGEKRLARRRKLPLHPELIRLGFLDYVRAIRDQGHTPLFPELYVHAAKRGGAHFYARAWDHMADWIEDRLPVERNRAGKGPDIHSIRALGASFYEVDGVNEIMRADVMGHARATVNGKHYSKRIATEGLTVVLRERLEFMTRYVPIVTGDLAPAPIRLLPLDQRSRVGSARPRKIRNDAGSSSRRPATLKRG</sequence>
<evidence type="ECO:0000313" key="4">
    <source>
        <dbReference type="Proteomes" id="UP000732399"/>
    </source>
</evidence>
<gene>
    <name evidence="3" type="ORF">HBH26_09200</name>
</gene>
<dbReference type="InterPro" id="IPR011010">
    <property type="entry name" value="DNA_brk_join_enz"/>
</dbReference>
<proteinExistence type="predicted"/>
<keyword evidence="1" id="KW-0233">DNA recombination</keyword>
<dbReference type="EMBL" id="JAAVJH010000005">
    <property type="protein sequence ID" value="NJR78763.1"/>
    <property type="molecule type" value="Genomic_DNA"/>
</dbReference>
<dbReference type="SUPFAM" id="SSF56349">
    <property type="entry name" value="DNA breaking-rejoining enzymes"/>
    <property type="match status" value="1"/>
</dbReference>
<dbReference type="Gene3D" id="1.10.443.10">
    <property type="entry name" value="Intergrase catalytic core"/>
    <property type="match status" value="1"/>
</dbReference>
<name>A0ABX1CLE6_9SPHN</name>
<feature type="region of interest" description="Disordered" evidence="2">
    <location>
        <begin position="641"/>
        <end position="668"/>
    </location>
</feature>
<evidence type="ECO:0008006" key="5">
    <source>
        <dbReference type="Google" id="ProtNLM"/>
    </source>
</evidence>
<dbReference type="Proteomes" id="UP000732399">
    <property type="component" value="Unassembled WGS sequence"/>
</dbReference>
<protein>
    <recommendedName>
        <fullName evidence="5">Integrase</fullName>
    </recommendedName>
</protein>
<reference evidence="3 4" key="1">
    <citation type="submission" date="2020-03" db="EMBL/GenBank/DDBJ databases">
        <authorList>
            <person name="Wang L."/>
            <person name="He N."/>
            <person name="Li Y."/>
            <person name="Fang Y."/>
            <person name="Zhang F."/>
        </authorList>
    </citation>
    <scope>NUCLEOTIDE SEQUENCE [LARGE SCALE GENOMIC DNA]</scope>
    <source>
        <strain evidence="3 4">36D10-4-7</strain>
    </source>
</reference>
<keyword evidence="4" id="KW-1185">Reference proteome</keyword>
<dbReference type="RefSeq" id="WP_168134314.1">
    <property type="nucleotide sequence ID" value="NZ_JAAVJH010000005.1"/>
</dbReference>
<organism evidence="3 4">
    <name type="scientific">Sphingomonas corticis</name>
    <dbReference type="NCBI Taxonomy" id="2722791"/>
    <lineage>
        <taxon>Bacteria</taxon>
        <taxon>Pseudomonadati</taxon>
        <taxon>Pseudomonadota</taxon>
        <taxon>Alphaproteobacteria</taxon>
        <taxon>Sphingomonadales</taxon>
        <taxon>Sphingomonadaceae</taxon>
        <taxon>Sphingomonas</taxon>
    </lineage>
</organism>
<comment type="caution">
    <text evidence="3">The sequence shown here is derived from an EMBL/GenBank/DDBJ whole genome shotgun (WGS) entry which is preliminary data.</text>
</comment>